<accession>A0ABP0JCD8</accession>
<organism evidence="3 4">
    <name type="scientific">Durusdinium trenchii</name>
    <dbReference type="NCBI Taxonomy" id="1381693"/>
    <lineage>
        <taxon>Eukaryota</taxon>
        <taxon>Sar</taxon>
        <taxon>Alveolata</taxon>
        <taxon>Dinophyceae</taxon>
        <taxon>Suessiales</taxon>
        <taxon>Symbiodiniaceae</taxon>
        <taxon>Durusdinium</taxon>
    </lineage>
</organism>
<evidence type="ECO:0000313" key="4">
    <source>
        <dbReference type="Proteomes" id="UP001642464"/>
    </source>
</evidence>
<evidence type="ECO:0000256" key="2">
    <source>
        <dbReference type="SAM" id="SignalP"/>
    </source>
</evidence>
<proteinExistence type="predicted"/>
<feature type="transmembrane region" description="Helical" evidence="1">
    <location>
        <begin position="72"/>
        <end position="94"/>
    </location>
</feature>
<keyword evidence="2" id="KW-0732">Signal</keyword>
<keyword evidence="4" id="KW-1185">Reference proteome</keyword>
<evidence type="ECO:0000313" key="3">
    <source>
        <dbReference type="EMBL" id="CAK9012060.1"/>
    </source>
</evidence>
<feature type="signal peptide" evidence="2">
    <location>
        <begin position="1"/>
        <end position="22"/>
    </location>
</feature>
<evidence type="ECO:0000256" key="1">
    <source>
        <dbReference type="SAM" id="Phobius"/>
    </source>
</evidence>
<reference evidence="3 4" key="1">
    <citation type="submission" date="2024-02" db="EMBL/GenBank/DDBJ databases">
        <authorList>
            <person name="Chen Y."/>
            <person name="Shah S."/>
            <person name="Dougan E. K."/>
            <person name="Thang M."/>
            <person name="Chan C."/>
        </authorList>
    </citation>
    <scope>NUCLEOTIDE SEQUENCE [LARGE SCALE GENOMIC DNA]</scope>
</reference>
<keyword evidence="1" id="KW-0812">Transmembrane</keyword>
<comment type="caution">
    <text evidence="3">The sequence shown here is derived from an EMBL/GenBank/DDBJ whole genome shotgun (WGS) entry which is preliminary data.</text>
</comment>
<name>A0ABP0JCD8_9DINO</name>
<feature type="chain" id="PRO_5047199873" description="Photosystem I reaction center subunit VIII" evidence="2">
    <location>
        <begin position="23"/>
        <end position="184"/>
    </location>
</feature>
<keyword evidence="1" id="KW-1133">Transmembrane helix</keyword>
<keyword evidence="1" id="KW-0472">Membrane</keyword>
<sequence length="184" mass="20101">MARPGRLLVLVAAAVLVGLRYCFVPSSSDLPKARNGVDFNPAVAASAALPVLTMLAEDAEAKYGDNRKWSAVLVPLTTLVFPITAFGVFVLYSFTEDAFWRSPANPGTPKAKAAEKAWREHPLFADIKDPMFGLLNPDDYEKGLEEAWERAKPAGSTVTVKEKLAKLSKQNAPHWETWNKVSSA</sequence>
<evidence type="ECO:0008006" key="5">
    <source>
        <dbReference type="Google" id="ProtNLM"/>
    </source>
</evidence>
<gene>
    <name evidence="3" type="ORF">SCF082_LOCUS11363</name>
</gene>
<dbReference type="EMBL" id="CAXAMM010006725">
    <property type="protein sequence ID" value="CAK9012060.1"/>
    <property type="molecule type" value="Genomic_DNA"/>
</dbReference>
<protein>
    <recommendedName>
        <fullName evidence="5">Photosystem I reaction center subunit VIII</fullName>
    </recommendedName>
</protein>
<dbReference type="Proteomes" id="UP001642464">
    <property type="component" value="Unassembled WGS sequence"/>
</dbReference>